<dbReference type="AlphaFoldDB" id="N1PKM2"/>
<dbReference type="PANTHER" id="PTHR23077">
    <property type="entry name" value="AAA-FAMILY ATPASE"/>
    <property type="match status" value="1"/>
</dbReference>
<proteinExistence type="predicted"/>
<dbReference type="OMA" id="KPPTIHW"/>
<dbReference type="PANTHER" id="PTHR23077:SF27">
    <property type="entry name" value="ATPASE FAMILY GENE 2 PROTEIN HOMOLOG A"/>
    <property type="match status" value="1"/>
</dbReference>
<evidence type="ECO:0000313" key="5">
    <source>
        <dbReference type="EMBL" id="EME41851.1"/>
    </source>
</evidence>
<feature type="domain" description="AAA+ ATPase" evidence="4">
    <location>
        <begin position="550"/>
        <end position="684"/>
    </location>
</feature>
<sequence>MPTNDGLHVVVRLTQSKGLEGAFRVQVLPESLQQAGLNTGDLCKITNEEGTTGYGIAWRADDKINRPKNRPAKMTDIFQSAFGFEEGSRVTISRTASRIHRADKIVLSDVTPPEYTTQNEIDDGLWQARVIGLFAACEALTPGITFDVTKRKSKRRFFVESIEAANAPGDTLFSYGDATTLNFRQDTDNVALNQTSNGSAAHVAIGSSNGTSGGGIANTSRTIDLRFELNTDRIGGLVDQCLQLDLQIKRLLHPDQQYGMLLRKGGNPAILLHGYEGTGKSMLLGKIAECSFNRVVRIDLATLDGGTVPKNKALIASSFQEAMKHQPSLIMMDDLEKLLGRDDSTYRFTFDAHMRHIQGARVMVAGATRKVQSIADAFVGPGFFMKLIELHIPDLAAREQIMNVLRKKPAYAKDTVSAEIASRTYGFTGRDMAMLYETAAIHAADRLDLEQDDMASGGSSIPPAYSEVASPATDNLPQSRNGDHEDILLCDFEIALREVRPTALREIFAEKPKTSWSDIGGSSAVQNSFDRVIAWPLQHGETLARFRYEPPKGILLYGPPGCSKTLTAQAVANTYSCNFIAVKGAELVSMYVGESERAIREVFRKARTAAPCVIFFDEIDAIGSNRDGGTQGLNVLTTLLNEMDGFGSARGVLILAATNKPESLDPALMRPGRLDSHVYLGPPNDSARKEILDMQIANVPLSSDVSFETLVVKMAGYSGAEIVRMCHAAKEPAIEKTIAGEDAMVNAACFEAVLATARRGITQEMLEAYAAFSTKNA</sequence>
<keyword evidence="6" id="KW-1185">Reference proteome</keyword>
<dbReference type="SMART" id="SM00382">
    <property type="entry name" value="AAA"/>
    <property type="match status" value="2"/>
</dbReference>
<dbReference type="InterPro" id="IPR003959">
    <property type="entry name" value="ATPase_AAA_core"/>
</dbReference>
<protein>
    <recommendedName>
        <fullName evidence="4">AAA+ ATPase domain-containing protein</fullName>
    </recommendedName>
</protein>
<dbReference type="InterPro" id="IPR003960">
    <property type="entry name" value="ATPase_AAA_CS"/>
</dbReference>
<evidence type="ECO:0000313" key="6">
    <source>
        <dbReference type="Proteomes" id="UP000016933"/>
    </source>
</evidence>
<keyword evidence="1" id="KW-0547">Nucleotide-binding</keyword>
<dbReference type="GO" id="GO:0005737">
    <property type="term" value="C:cytoplasm"/>
    <property type="evidence" value="ECO:0007669"/>
    <property type="project" value="TreeGrafter"/>
</dbReference>
<dbReference type="Pfam" id="PF00004">
    <property type="entry name" value="AAA"/>
    <property type="match status" value="2"/>
</dbReference>
<dbReference type="InterPro" id="IPR003593">
    <property type="entry name" value="AAA+_ATPase"/>
</dbReference>
<dbReference type="STRING" id="675120.N1PKM2"/>
<dbReference type="GO" id="GO:0005524">
    <property type="term" value="F:ATP binding"/>
    <property type="evidence" value="ECO:0007669"/>
    <property type="project" value="UniProtKB-KW"/>
</dbReference>
<keyword evidence="3" id="KW-0175">Coiled coil</keyword>
<dbReference type="Proteomes" id="UP000016933">
    <property type="component" value="Unassembled WGS sequence"/>
</dbReference>
<keyword evidence="2" id="KW-0067">ATP-binding</keyword>
<dbReference type="OrthoDB" id="27435at2759"/>
<dbReference type="EMBL" id="KB446542">
    <property type="protein sequence ID" value="EME41851.1"/>
    <property type="molecule type" value="Genomic_DNA"/>
</dbReference>
<gene>
    <name evidence="5" type="ORF">DOTSEDRAFT_74044</name>
</gene>
<reference evidence="5 6" key="2">
    <citation type="journal article" date="2012" name="PLoS Pathog.">
        <title>Diverse lifestyles and strategies of plant pathogenesis encoded in the genomes of eighteen Dothideomycetes fungi.</title>
        <authorList>
            <person name="Ohm R.A."/>
            <person name="Feau N."/>
            <person name="Henrissat B."/>
            <person name="Schoch C.L."/>
            <person name="Horwitz B.A."/>
            <person name="Barry K.W."/>
            <person name="Condon B.J."/>
            <person name="Copeland A.C."/>
            <person name="Dhillon B."/>
            <person name="Glaser F."/>
            <person name="Hesse C.N."/>
            <person name="Kosti I."/>
            <person name="LaButti K."/>
            <person name="Lindquist E.A."/>
            <person name="Lucas S."/>
            <person name="Salamov A.A."/>
            <person name="Bradshaw R.E."/>
            <person name="Ciuffetti L."/>
            <person name="Hamelin R.C."/>
            <person name="Kema G.H.J."/>
            <person name="Lawrence C."/>
            <person name="Scott J.A."/>
            <person name="Spatafora J.W."/>
            <person name="Turgeon B.G."/>
            <person name="de Wit P.J.G.M."/>
            <person name="Zhong S."/>
            <person name="Goodwin S.B."/>
            <person name="Grigoriev I.V."/>
        </authorList>
    </citation>
    <scope>NUCLEOTIDE SEQUENCE [LARGE SCALE GENOMIC DNA]</scope>
    <source>
        <strain evidence="6">NZE10 / CBS 128990</strain>
    </source>
</reference>
<evidence type="ECO:0000259" key="4">
    <source>
        <dbReference type="SMART" id="SM00382"/>
    </source>
</evidence>
<name>N1PKM2_DOTSN</name>
<reference evidence="6" key="1">
    <citation type="journal article" date="2012" name="PLoS Genet.">
        <title>The genomes of the fungal plant pathogens Cladosporium fulvum and Dothistroma septosporum reveal adaptation to different hosts and lifestyles but also signatures of common ancestry.</title>
        <authorList>
            <person name="de Wit P.J.G.M."/>
            <person name="van der Burgt A."/>
            <person name="Oekmen B."/>
            <person name="Stergiopoulos I."/>
            <person name="Abd-Elsalam K.A."/>
            <person name="Aerts A.L."/>
            <person name="Bahkali A.H."/>
            <person name="Beenen H.G."/>
            <person name="Chettri P."/>
            <person name="Cox M.P."/>
            <person name="Datema E."/>
            <person name="de Vries R.P."/>
            <person name="Dhillon B."/>
            <person name="Ganley A.R."/>
            <person name="Griffiths S.A."/>
            <person name="Guo Y."/>
            <person name="Hamelin R.C."/>
            <person name="Henrissat B."/>
            <person name="Kabir M.S."/>
            <person name="Jashni M.K."/>
            <person name="Kema G."/>
            <person name="Klaubauf S."/>
            <person name="Lapidus A."/>
            <person name="Levasseur A."/>
            <person name="Lindquist E."/>
            <person name="Mehrabi R."/>
            <person name="Ohm R.A."/>
            <person name="Owen T.J."/>
            <person name="Salamov A."/>
            <person name="Schwelm A."/>
            <person name="Schijlen E."/>
            <person name="Sun H."/>
            <person name="van den Burg H.A."/>
            <person name="van Ham R.C.H.J."/>
            <person name="Zhang S."/>
            <person name="Goodwin S.B."/>
            <person name="Grigoriev I.V."/>
            <person name="Collemare J."/>
            <person name="Bradshaw R.E."/>
        </authorList>
    </citation>
    <scope>NUCLEOTIDE SEQUENCE [LARGE SCALE GENOMIC DNA]</scope>
    <source>
        <strain evidence="6">NZE10 / CBS 128990</strain>
    </source>
</reference>
<dbReference type="Gene3D" id="1.10.8.60">
    <property type="match status" value="2"/>
</dbReference>
<dbReference type="InterPro" id="IPR050168">
    <property type="entry name" value="AAA_ATPase_domain"/>
</dbReference>
<dbReference type="SUPFAM" id="SSF52540">
    <property type="entry name" value="P-loop containing nucleoside triphosphate hydrolases"/>
    <property type="match status" value="2"/>
</dbReference>
<evidence type="ECO:0000256" key="1">
    <source>
        <dbReference type="ARBA" id="ARBA00022741"/>
    </source>
</evidence>
<accession>N1PKM2</accession>
<evidence type="ECO:0000256" key="3">
    <source>
        <dbReference type="ARBA" id="ARBA00023054"/>
    </source>
</evidence>
<dbReference type="Gene3D" id="3.40.50.300">
    <property type="entry name" value="P-loop containing nucleotide triphosphate hydrolases"/>
    <property type="match status" value="2"/>
</dbReference>
<evidence type="ECO:0000256" key="2">
    <source>
        <dbReference type="ARBA" id="ARBA00022840"/>
    </source>
</evidence>
<dbReference type="FunFam" id="3.40.50.300:FF:001025">
    <property type="entry name" value="ATPase family, AAA domain-containing 2B"/>
    <property type="match status" value="1"/>
</dbReference>
<dbReference type="InterPro" id="IPR027417">
    <property type="entry name" value="P-loop_NTPase"/>
</dbReference>
<dbReference type="PROSITE" id="PS00674">
    <property type="entry name" value="AAA"/>
    <property type="match status" value="1"/>
</dbReference>
<feature type="domain" description="AAA+ ATPase" evidence="4">
    <location>
        <begin position="266"/>
        <end position="394"/>
    </location>
</feature>
<dbReference type="HOGENOM" id="CLU_000688_12_3_1"/>
<organism evidence="5 6">
    <name type="scientific">Dothistroma septosporum (strain NZE10 / CBS 128990)</name>
    <name type="common">Red band needle blight fungus</name>
    <name type="synonym">Mycosphaerella pini</name>
    <dbReference type="NCBI Taxonomy" id="675120"/>
    <lineage>
        <taxon>Eukaryota</taxon>
        <taxon>Fungi</taxon>
        <taxon>Dikarya</taxon>
        <taxon>Ascomycota</taxon>
        <taxon>Pezizomycotina</taxon>
        <taxon>Dothideomycetes</taxon>
        <taxon>Dothideomycetidae</taxon>
        <taxon>Mycosphaerellales</taxon>
        <taxon>Mycosphaerellaceae</taxon>
        <taxon>Dothistroma</taxon>
    </lineage>
</organism>
<dbReference type="GO" id="GO:0016887">
    <property type="term" value="F:ATP hydrolysis activity"/>
    <property type="evidence" value="ECO:0007669"/>
    <property type="project" value="InterPro"/>
</dbReference>
<dbReference type="eggNOG" id="KOG0730">
    <property type="taxonomic scope" value="Eukaryota"/>
</dbReference>